<evidence type="ECO:0000313" key="3">
    <source>
        <dbReference type="Proteomes" id="UP001211065"/>
    </source>
</evidence>
<dbReference type="EMBL" id="JADGJW010000185">
    <property type="protein sequence ID" value="KAJ3222231.1"/>
    <property type="molecule type" value="Genomic_DNA"/>
</dbReference>
<gene>
    <name evidence="2" type="ORF">HK099_002544</name>
</gene>
<evidence type="ECO:0000259" key="1">
    <source>
        <dbReference type="SMART" id="SM00470"/>
    </source>
</evidence>
<dbReference type="SMART" id="SM00470">
    <property type="entry name" value="ParB"/>
    <property type="match status" value="1"/>
</dbReference>
<comment type="caution">
    <text evidence="2">The sequence shown here is derived from an EMBL/GenBank/DDBJ whole genome shotgun (WGS) entry which is preliminary data.</text>
</comment>
<dbReference type="InterPro" id="IPR036086">
    <property type="entry name" value="ParB/Sulfiredoxin_sf"/>
</dbReference>
<organism evidence="2 3">
    <name type="scientific">Clydaea vesicula</name>
    <dbReference type="NCBI Taxonomy" id="447962"/>
    <lineage>
        <taxon>Eukaryota</taxon>
        <taxon>Fungi</taxon>
        <taxon>Fungi incertae sedis</taxon>
        <taxon>Chytridiomycota</taxon>
        <taxon>Chytridiomycota incertae sedis</taxon>
        <taxon>Chytridiomycetes</taxon>
        <taxon>Lobulomycetales</taxon>
        <taxon>Lobulomycetaceae</taxon>
        <taxon>Clydaea</taxon>
    </lineage>
</organism>
<reference evidence="2" key="1">
    <citation type="submission" date="2020-05" db="EMBL/GenBank/DDBJ databases">
        <title>Phylogenomic resolution of chytrid fungi.</title>
        <authorList>
            <person name="Stajich J.E."/>
            <person name="Amses K."/>
            <person name="Simmons R."/>
            <person name="Seto K."/>
            <person name="Myers J."/>
            <person name="Bonds A."/>
            <person name="Quandt C.A."/>
            <person name="Barry K."/>
            <person name="Liu P."/>
            <person name="Grigoriev I."/>
            <person name="Longcore J.E."/>
            <person name="James T.Y."/>
        </authorList>
    </citation>
    <scope>NUCLEOTIDE SEQUENCE</scope>
    <source>
        <strain evidence="2">JEL0476</strain>
    </source>
</reference>
<dbReference type="AlphaFoldDB" id="A0AAD5Y1B7"/>
<dbReference type="Gene3D" id="3.90.1530.10">
    <property type="entry name" value="Conserved hypothetical protein from pyrococcus furiosus pfu- 392566-001, ParB domain"/>
    <property type="match status" value="1"/>
</dbReference>
<keyword evidence="3" id="KW-1185">Reference proteome</keyword>
<sequence>MTDPPSELYENGYVVKDPFFHFPTPQIRWVDPESLIPHEYTSKLGLNNLLKHLKTLSTTSPLPMPVVTSSNPPVILDGHHRVAASIAMGITRVPVWIVDIGDDDPPSEKKKSLEDELRIEEERTSIRCYATKDNSRIKMSDIAKSARAGTVGFGIKGRKIRLKKFTNFFSTLGTRHVAVVAHNGLEVKLEKVTPRIMWGVWASSGRLNATDVIVHQKSQLKF</sequence>
<protein>
    <recommendedName>
        <fullName evidence="1">ParB-like N-terminal domain-containing protein</fullName>
    </recommendedName>
</protein>
<evidence type="ECO:0000313" key="2">
    <source>
        <dbReference type="EMBL" id="KAJ3222231.1"/>
    </source>
</evidence>
<dbReference type="Proteomes" id="UP001211065">
    <property type="component" value="Unassembled WGS sequence"/>
</dbReference>
<feature type="domain" description="ParB-like N-terminal" evidence="1">
    <location>
        <begin position="28"/>
        <end position="119"/>
    </location>
</feature>
<dbReference type="InterPro" id="IPR003115">
    <property type="entry name" value="ParB_N"/>
</dbReference>
<proteinExistence type="predicted"/>
<name>A0AAD5Y1B7_9FUNG</name>
<dbReference type="SUPFAM" id="SSF110849">
    <property type="entry name" value="ParB/Sulfiredoxin"/>
    <property type="match status" value="1"/>
</dbReference>
<accession>A0AAD5Y1B7</accession>